<dbReference type="AlphaFoldDB" id="A0A2S2PUN0"/>
<proteinExistence type="predicted"/>
<evidence type="ECO:0000313" key="1">
    <source>
        <dbReference type="EMBL" id="MBY33034.1"/>
    </source>
</evidence>
<dbReference type="EMBL" id="GGMR01020415">
    <property type="protein sequence ID" value="MBY33034.1"/>
    <property type="molecule type" value="Transcribed_RNA"/>
</dbReference>
<sequence>MTIYIHTRATRTRTNTNTRDVLNATRSRRMRFVTDTVVADVGVRVSVRRGMDWVLPPLPCPPFCLRCRYAYGARTHGSRWVGGRRSGVCRAGWCVQSSAVGACRTKKKIPTTIIIIKTRAPRRPPTTNVFGDRGPHRNAAHRHATTADRCIYACYTRIYTANNINALIVFFPYPLNPTFVIYSYSAG</sequence>
<gene>
    <name evidence="1" type="ORF">g.64114</name>
</gene>
<accession>A0A2S2PUN0</accession>
<reference evidence="1" key="1">
    <citation type="submission" date="2018-04" db="EMBL/GenBank/DDBJ databases">
        <title>Transcriptome of Schizaphis graminum biotype I.</title>
        <authorList>
            <person name="Scully E.D."/>
            <person name="Geib S.M."/>
            <person name="Palmer N.A."/>
            <person name="Koch K."/>
            <person name="Bradshaw J."/>
            <person name="Heng-Moss T."/>
            <person name="Sarath G."/>
        </authorList>
    </citation>
    <scope>NUCLEOTIDE SEQUENCE</scope>
</reference>
<name>A0A2S2PUN0_SCHGA</name>
<organism evidence="1">
    <name type="scientific">Schizaphis graminum</name>
    <name type="common">Green bug aphid</name>
    <dbReference type="NCBI Taxonomy" id="13262"/>
    <lineage>
        <taxon>Eukaryota</taxon>
        <taxon>Metazoa</taxon>
        <taxon>Ecdysozoa</taxon>
        <taxon>Arthropoda</taxon>
        <taxon>Hexapoda</taxon>
        <taxon>Insecta</taxon>
        <taxon>Pterygota</taxon>
        <taxon>Neoptera</taxon>
        <taxon>Paraneoptera</taxon>
        <taxon>Hemiptera</taxon>
        <taxon>Sternorrhyncha</taxon>
        <taxon>Aphidomorpha</taxon>
        <taxon>Aphidoidea</taxon>
        <taxon>Aphididae</taxon>
        <taxon>Aphidini</taxon>
        <taxon>Schizaphis</taxon>
    </lineage>
</organism>
<protein>
    <submittedName>
        <fullName evidence="1">Uncharacterized protein</fullName>
    </submittedName>
</protein>